<dbReference type="SUPFAM" id="SSF103473">
    <property type="entry name" value="MFS general substrate transporter"/>
    <property type="match status" value="1"/>
</dbReference>
<keyword evidence="1" id="KW-0472">Membrane</keyword>
<keyword evidence="1" id="KW-1133">Transmembrane helix</keyword>
<evidence type="ECO:0000313" key="3">
    <source>
        <dbReference type="Proteomes" id="UP000275408"/>
    </source>
</evidence>
<dbReference type="InterPro" id="IPR036259">
    <property type="entry name" value="MFS_trans_sf"/>
</dbReference>
<dbReference type="PANTHER" id="PTHR24002:SF3">
    <property type="entry name" value="SOLUTE CARRIER FAMILY 22 MEMBER 18"/>
    <property type="match status" value="1"/>
</dbReference>
<dbReference type="OrthoDB" id="440553at2759"/>
<dbReference type="Proteomes" id="UP000275408">
    <property type="component" value="Unassembled WGS sequence"/>
</dbReference>
<reference evidence="2 3" key="1">
    <citation type="journal article" date="2018" name="Sci. Rep.">
        <title>Comparative analysis of the Pocillopora damicornis genome highlights role of immune system in coral evolution.</title>
        <authorList>
            <person name="Cunning R."/>
            <person name="Bay R.A."/>
            <person name="Gillette P."/>
            <person name="Baker A.C."/>
            <person name="Traylor-Knowles N."/>
        </authorList>
    </citation>
    <scope>NUCLEOTIDE SEQUENCE [LARGE SCALE GENOMIC DNA]</scope>
    <source>
        <strain evidence="2">RSMAS</strain>
        <tissue evidence="2">Whole animal</tissue>
    </source>
</reference>
<dbReference type="GO" id="GO:0005635">
    <property type="term" value="C:nuclear envelope"/>
    <property type="evidence" value="ECO:0007669"/>
    <property type="project" value="TreeGrafter"/>
</dbReference>
<organism evidence="2 3">
    <name type="scientific">Pocillopora damicornis</name>
    <name type="common">Cauliflower coral</name>
    <name type="synonym">Millepora damicornis</name>
    <dbReference type="NCBI Taxonomy" id="46731"/>
    <lineage>
        <taxon>Eukaryota</taxon>
        <taxon>Metazoa</taxon>
        <taxon>Cnidaria</taxon>
        <taxon>Anthozoa</taxon>
        <taxon>Hexacorallia</taxon>
        <taxon>Scleractinia</taxon>
        <taxon>Astrocoeniina</taxon>
        <taxon>Pocilloporidae</taxon>
        <taxon>Pocillopora</taxon>
    </lineage>
</organism>
<dbReference type="AlphaFoldDB" id="A0A3M6U3E6"/>
<proteinExistence type="predicted"/>
<name>A0A3M6U3E6_POCDA</name>
<dbReference type="Gene3D" id="1.20.1250.20">
    <property type="entry name" value="MFS general substrate transporter like domains"/>
    <property type="match status" value="1"/>
</dbReference>
<keyword evidence="1" id="KW-0812">Transmembrane</keyword>
<feature type="transmembrane region" description="Helical" evidence="1">
    <location>
        <begin position="344"/>
        <end position="363"/>
    </location>
</feature>
<sequence length="376" mass="41331">MSSVTLIAEAFGHIVYSFTRGVTEYYNPEEPEITARVFDPLLNNGREWFHHPVDEVIYQQYSYRKATAQDYLPSSAVRARLIDASSVEHPEVPDSQIEGDEAMAWKRLRPSVLLSACQSMYIGSLISFLTSTFVSSAFILTSIIISLLFIPRNTKALSPQEKSAEKLEANNKEQPASVFSVKKILELLHIPTVLYLITIKIITGIPFGIFQSMFSLVSMEFFKLEPQQNGFVMSYVGVLSIVAQGLIVGVLSRRFSEPFLLRGAICVIASAYGLLYMVTDIYQFCIVIIPMVVGGTTLNVITTSAMTKSVTVTKTGAVLGLSMATNSLIRTVSPTMGSIMYKNYGWPSIGLLGLVVNAAVAFTSDTRGREHGSQDG</sequence>
<evidence type="ECO:0000256" key="1">
    <source>
        <dbReference type="SAM" id="Phobius"/>
    </source>
</evidence>
<accession>A0A3M6U3E6</accession>
<feature type="transmembrane region" description="Helical" evidence="1">
    <location>
        <begin position="259"/>
        <end position="275"/>
    </location>
</feature>
<dbReference type="EMBL" id="RCHS01002311">
    <property type="protein sequence ID" value="RMX48116.1"/>
    <property type="molecule type" value="Genomic_DNA"/>
</dbReference>
<feature type="transmembrane region" description="Helical" evidence="1">
    <location>
        <begin position="230"/>
        <end position="252"/>
    </location>
</feature>
<feature type="transmembrane region" description="Helical" evidence="1">
    <location>
        <begin position="192"/>
        <end position="210"/>
    </location>
</feature>
<keyword evidence="3" id="KW-1185">Reference proteome</keyword>
<evidence type="ECO:0000313" key="2">
    <source>
        <dbReference type="EMBL" id="RMX48116.1"/>
    </source>
</evidence>
<feature type="transmembrane region" description="Helical" evidence="1">
    <location>
        <begin position="281"/>
        <end position="301"/>
    </location>
</feature>
<comment type="caution">
    <text evidence="2">The sequence shown here is derived from an EMBL/GenBank/DDBJ whole genome shotgun (WGS) entry which is preliminary data.</text>
</comment>
<evidence type="ECO:0008006" key="4">
    <source>
        <dbReference type="Google" id="ProtNLM"/>
    </source>
</evidence>
<dbReference type="PANTHER" id="PTHR24002">
    <property type="entry name" value="SOLUTE CARRIER FAMILY 22 MEMBER 18"/>
    <property type="match status" value="1"/>
</dbReference>
<feature type="transmembrane region" description="Helical" evidence="1">
    <location>
        <begin position="120"/>
        <end position="150"/>
    </location>
</feature>
<protein>
    <recommendedName>
        <fullName evidence="4">Major facilitator superfamily (MFS) profile domain-containing protein</fullName>
    </recommendedName>
</protein>
<gene>
    <name evidence="2" type="ORF">pdam_00002609</name>
</gene>